<keyword evidence="2" id="KW-0472">Membrane</keyword>
<feature type="region of interest" description="Disordered" evidence="1">
    <location>
        <begin position="3616"/>
        <end position="3649"/>
    </location>
</feature>
<evidence type="ECO:0008006" key="9">
    <source>
        <dbReference type="Google" id="ProtNLM"/>
    </source>
</evidence>
<accession>R7TPZ7</accession>
<feature type="compositionally biased region" description="Pro residues" evidence="1">
    <location>
        <begin position="3313"/>
        <end position="3330"/>
    </location>
</feature>
<dbReference type="OrthoDB" id="10051416at2759"/>
<dbReference type="InterPro" id="IPR056741">
    <property type="entry name" value="BLTP1_M"/>
</dbReference>
<reference evidence="8" key="1">
    <citation type="submission" date="2012-12" db="EMBL/GenBank/DDBJ databases">
        <authorList>
            <person name="Hellsten U."/>
            <person name="Grimwood J."/>
            <person name="Chapman J.A."/>
            <person name="Shapiro H."/>
            <person name="Aerts A."/>
            <person name="Otillar R.P."/>
            <person name="Terry A.Y."/>
            <person name="Boore J.L."/>
            <person name="Simakov O."/>
            <person name="Marletaz F."/>
            <person name="Cho S.-J."/>
            <person name="Edsinger-Gonzales E."/>
            <person name="Havlak P."/>
            <person name="Kuo D.-H."/>
            <person name="Larsson T."/>
            <person name="Lv J."/>
            <person name="Arendt D."/>
            <person name="Savage R."/>
            <person name="Osoegawa K."/>
            <person name="de Jong P."/>
            <person name="Lindberg D.R."/>
            <person name="Seaver E.C."/>
            <person name="Weisblat D.A."/>
            <person name="Putnam N.H."/>
            <person name="Grigoriev I.V."/>
            <person name="Rokhsar D.S."/>
        </authorList>
    </citation>
    <scope>NUCLEOTIDE SEQUENCE</scope>
    <source>
        <strain evidence="8">I ESC-2004</strain>
    </source>
</reference>
<dbReference type="InterPro" id="IPR047104">
    <property type="entry name" value="BLTP1_N"/>
</dbReference>
<feature type="domain" description="Bridge-like lipid transfer protein family member 1 N-terminal" evidence="3">
    <location>
        <begin position="121"/>
        <end position="515"/>
    </location>
</feature>
<reference evidence="6 8" key="2">
    <citation type="journal article" date="2013" name="Nature">
        <title>Insights into bilaterian evolution from three spiralian genomes.</title>
        <authorList>
            <person name="Simakov O."/>
            <person name="Marletaz F."/>
            <person name="Cho S.J."/>
            <person name="Edsinger-Gonzales E."/>
            <person name="Havlak P."/>
            <person name="Hellsten U."/>
            <person name="Kuo D.H."/>
            <person name="Larsson T."/>
            <person name="Lv J."/>
            <person name="Arendt D."/>
            <person name="Savage R."/>
            <person name="Osoegawa K."/>
            <person name="de Jong P."/>
            <person name="Grimwood J."/>
            <person name="Chapman J.A."/>
            <person name="Shapiro H."/>
            <person name="Aerts A."/>
            <person name="Otillar R.P."/>
            <person name="Terry A.Y."/>
            <person name="Boore J.L."/>
            <person name="Grigoriev I.V."/>
            <person name="Lindberg D.R."/>
            <person name="Seaver E.C."/>
            <person name="Weisblat D.A."/>
            <person name="Putnam N.H."/>
            <person name="Rokhsar D.S."/>
        </authorList>
    </citation>
    <scope>NUCLEOTIDE SEQUENCE</scope>
    <source>
        <strain evidence="6 8">I ESC-2004</strain>
    </source>
</reference>
<dbReference type="Proteomes" id="UP000014760">
    <property type="component" value="Unassembled WGS sequence"/>
</dbReference>
<evidence type="ECO:0000313" key="7">
    <source>
        <dbReference type="EnsemblMetazoa" id="CapteP227150"/>
    </source>
</evidence>
<dbReference type="InterPro" id="IPR033616">
    <property type="entry name" value="BLTP1"/>
</dbReference>
<feature type="compositionally biased region" description="Basic and acidic residues" evidence="1">
    <location>
        <begin position="162"/>
        <end position="186"/>
    </location>
</feature>
<feature type="compositionally biased region" description="Basic and acidic residues" evidence="1">
    <location>
        <begin position="1332"/>
        <end position="1345"/>
    </location>
</feature>
<feature type="compositionally biased region" description="Polar residues" evidence="1">
    <location>
        <begin position="1446"/>
        <end position="1466"/>
    </location>
</feature>
<feature type="region of interest" description="Disordered" evidence="1">
    <location>
        <begin position="2890"/>
        <end position="2926"/>
    </location>
</feature>
<feature type="compositionally biased region" description="Polar residues" evidence="1">
    <location>
        <begin position="4033"/>
        <end position="4043"/>
    </location>
</feature>
<dbReference type="HOGENOM" id="CLU_000118_0_0_1"/>
<proteinExistence type="predicted"/>
<dbReference type="PANTHER" id="PTHR31640:SF1">
    <property type="entry name" value="BRIDGE-LIKE LIPID TRANSFER PROTEIN FAMILY MEMBER 1"/>
    <property type="match status" value="1"/>
</dbReference>
<dbReference type="STRING" id="283909.R7TPZ7"/>
<feature type="region of interest" description="Disordered" evidence="1">
    <location>
        <begin position="4031"/>
        <end position="4079"/>
    </location>
</feature>
<feature type="compositionally biased region" description="Polar residues" evidence="1">
    <location>
        <begin position="3893"/>
        <end position="3902"/>
    </location>
</feature>
<feature type="region of interest" description="Disordered" evidence="1">
    <location>
        <begin position="1208"/>
        <end position="1240"/>
    </location>
</feature>
<feature type="compositionally biased region" description="Polar residues" evidence="1">
    <location>
        <begin position="3835"/>
        <end position="3852"/>
    </location>
</feature>
<gene>
    <name evidence="6" type="ORF">CAPTEDRAFT_227150</name>
</gene>
<dbReference type="Pfam" id="PF20413">
    <property type="entry name" value="BLTP1_N"/>
    <property type="match status" value="1"/>
</dbReference>
<keyword evidence="2" id="KW-0812">Transmembrane</keyword>
<dbReference type="OMA" id="MRHELRH"/>
<feature type="domain" description="Bridge-like lipid transfer protein family member 1 middle region" evidence="4">
    <location>
        <begin position="1549"/>
        <end position="2099"/>
    </location>
</feature>
<evidence type="ECO:0000313" key="6">
    <source>
        <dbReference type="EMBL" id="ELT95729.1"/>
    </source>
</evidence>
<keyword evidence="8" id="KW-1185">Reference proteome</keyword>
<feature type="compositionally biased region" description="Basic residues" evidence="1">
    <location>
        <begin position="2610"/>
        <end position="2620"/>
    </location>
</feature>
<feature type="domain" description="Bridge-like lipid transfer protein family member 1 middle region" evidence="4">
    <location>
        <begin position="2331"/>
        <end position="3005"/>
    </location>
</feature>
<feature type="non-terminal residue" evidence="6">
    <location>
        <position position="4079"/>
    </location>
</feature>
<feature type="compositionally biased region" description="Acidic residues" evidence="1">
    <location>
        <begin position="1381"/>
        <end position="1390"/>
    </location>
</feature>
<feature type="region of interest" description="Disordered" evidence="1">
    <location>
        <begin position="3881"/>
        <end position="3902"/>
    </location>
</feature>
<feature type="compositionally biased region" description="Polar residues" evidence="1">
    <location>
        <begin position="3623"/>
        <end position="3635"/>
    </location>
</feature>
<feature type="region of interest" description="Disordered" evidence="1">
    <location>
        <begin position="2696"/>
        <end position="2723"/>
    </location>
</feature>
<dbReference type="GO" id="GO:0098793">
    <property type="term" value="C:presynapse"/>
    <property type="evidence" value="ECO:0007669"/>
    <property type="project" value="GOC"/>
</dbReference>
<feature type="compositionally biased region" description="Basic and acidic residues" evidence="1">
    <location>
        <begin position="1922"/>
        <end position="1939"/>
    </location>
</feature>
<feature type="region of interest" description="Disordered" evidence="1">
    <location>
        <begin position="1854"/>
        <end position="1939"/>
    </location>
</feature>
<dbReference type="EMBL" id="AMQN01011707">
    <property type="status" value="NOT_ANNOTATED_CDS"/>
    <property type="molecule type" value="Genomic_DNA"/>
</dbReference>
<feature type="region of interest" description="Disordered" evidence="1">
    <location>
        <begin position="1145"/>
        <end position="1181"/>
    </location>
</feature>
<evidence type="ECO:0000313" key="8">
    <source>
        <dbReference type="Proteomes" id="UP000014760"/>
    </source>
</evidence>
<feature type="region of interest" description="Disordered" evidence="1">
    <location>
        <begin position="3750"/>
        <end position="3776"/>
    </location>
</feature>
<feature type="compositionally biased region" description="Low complexity" evidence="1">
    <location>
        <begin position="1346"/>
        <end position="1361"/>
    </location>
</feature>
<dbReference type="PANTHER" id="PTHR31640">
    <property type="entry name" value="TRANSMEMBRANE PROTEIN KIAA1109"/>
    <property type="match status" value="1"/>
</dbReference>
<protein>
    <recommendedName>
        <fullName evidence="9">Fragile site-associated protein C-terminal domain-containing protein</fullName>
    </recommendedName>
</protein>
<feature type="region of interest" description="Disordered" evidence="1">
    <location>
        <begin position="161"/>
        <end position="186"/>
    </location>
</feature>
<reference evidence="7" key="3">
    <citation type="submission" date="2015-06" db="UniProtKB">
        <authorList>
            <consortium name="EnsemblMetazoa"/>
        </authorList>
    </citation>
    <scope>IDENTIFICATION</scope>
</reference>
<evidence type="ECO:0000259" key="5">
    <source>
        <dbReference type="Pfam" id="PF25040"/>
    </source>
</evidence>
<dbReference type="FunCoup" id="R7TPZ7">
    <property type="interactions" value="624"/>
</dbReference>
<feature type="region of interest" description="Disordered" evidence="1">
    <location>
        <begin position="2585"/>
        <end position="2624"/>
    </location>
</feature>
<evidence type="ECO:0000259" key="4">
    <source>
        <dbReference type="Pfam" id="PF25039"/>
    </source>
</evidence>
<feature type="compositionally biased region" description="Polar residues" evidence="1">
    <location>
        <begin position="4054"/>
        <end position="4079"/>
    </location>
</feature>
<feature type="domain" description="Bridge-like lipid transfer protein family member 1 C-terminal" evidence="5">
    <location>
        <begin position="3908"/>
        <end position="4032"/>
    </location>
</feature>
<feature type="compositionally biased region" description="Basic and acidic residues" evidence="1">
    <location>
        <begin position="1854"/>
        <end position="1864"/>
    </location>
</feature>
<feature type="compositionally biased region" description="Polar residues" evidence="1">
    <location>
        <begin position="2267"/>
        <end position="2277"/>
    </location>
</feature>
<feature type="region of interest" description="Disordered" evidence="1">
    <location>
        <begin position="3807"/>
        <end position="3852"/>
    </location>
</feature>
<feature type="compositionally biased region" description="Polar residues" evidence="1">
    <location>
        <begin position="3765"/>
        <end position="3775"/>
    </location>
</feature>
<feature type="compositionally biased region" description="Polar residues" evidence="1">
    <location>
        <begin position="1279"/>
        <end position="1298"/>
    </location>
</feature>
<feature type="domain" description="Bridge-like lipid transfer protein family member 1 C-terminal" evidence="5">
    <location>
        <begin position="3061"/>
        <end position="3634"/>
    </location>
</feature>
<evidence type="ECO:0000259" key="3">
    <source>
        <dbReference type="Pfam" id="PF20413"/>
    </source>
</evidence>
<feature type="compositionally biased region" description="Low complexity" evidence="1">
    <location>
        <begin position="1716"/>
        <end position="1727"/>
    </location>
</feature>
<sequence length="4079" mass="454023">MLKESLIWKRSVSDKLSVPSYIVTRQNCRGLLKCTDDNPSSHDYSVMTNHIWNKWGNGSIFDTLEKELPQSTFYWLLISIVAAIAWVIYLTYYNSRILGIVLTAILNKFVKYGHVQLDLSHQETRLSVYLDSFELHVYNQSAEYAKLEKLFGLDQLIVPPGEEDKRSDSKTELQGKRDTSRTEGQSRESKWEWRDLVPVIKFEISSGRLVFGNYLVPTTLSINIGDAHVVYTTKPASTPFDHFMHVVKCKVDSIRMMLVPSPKYNGIRDEPPRFMGDGFVILQSNDVDIYYYHDEPGLVPYEPELVQLANGDVIARRTWPCWGMDVKCGKGTDLSYGPWADRQREYLYKFFYPASYEDLVPTKIPEHGERRMWKSFDFKMSVQNDCTFDVLFSKQKETQALHMNCRQGSYLEFTIPWVIEDAGYMSRVNVQLMHLDATTSLQFRSLIECETFEVDIEIMYPRHWNEHQLWKVNLTACKASGFLIFHHKVFFMDMIEDWSTKSRPDLYHYVPYTWRGESVDTRLYLPETNTSRHVIQALSENMRIMDREGNTLPQPFEGYGAEKWRRVTLKSDGWTDVWTSPIVAISICYVYHPCPATGEGDPHRHHNFPVSTPEAEEMLLTPLRLIPLRPLRPKKCKMNSQSSGMSSMAEAAKFDPTSMKPDEISVELEVGPSVLCVYGTILRCFLHLKENYFGVDQKFTDFSSPEKTFSSSEKEMSFEHLTKVDVKEEKKFDPRHHRPMHVKVQLTLHDIQAHLIKNCNADDPPCPSAFIERIGFEMDKRYEETKLQVLVSPAVLIAKDHYKLRPEVHSHLGHGHLALSGLQVRGHAMFSHEGLPLEAETLEYAWLVEVSVGDLTGKLTAPQLQGIIESLQTFVFLVEDSENALQHPVSYGICQHGVPQPECPVENKYSFPCPTEEELKYRLTRCSVDCVDLYLTEAGSALNVQVFPIRVATCNLHGKNNKSGITCLIPQVNLKQFVLAIPTNQGYSALTDVWLEAGGVCLGPINVDAAMALPCPELFLLQDKFLKTHDNASHRLWFLWSAESVSSQLAPRTIGKCGCRGGCVFFGNNRNGPSFFEPSEQDFISGTNSAIHHICVEENALGYAQSLLQKDQFMFDLPANSMPVSRAKMAQHTAAYMSKDSTLTRTVTPDDLSSKTSTLVDPRRTSGSFSDRSSVDLSSERTLTDDHRLPLVEEMVFGSSVPSDYLPDASMPDAYDTDRTPSEWSHQATGSFTSLPEMMNRRNRGHERNLSLDPPRMQAMQTAIPRPVSLTSCRKDSKNSLPGSTGTGDISGSRHSSLTSPVLRRLSSQLSVHQEGSSLSVISSDKYFSATEEERSDRGRHERSDSTSTDSVASFVSAVSSQRQTSHSELFKDEPLPCNTEGEETMGEDYETEVETDVKYRENFVDLHGQMNHQITRSPLLIGCYMSHMTKLKCSYWSAPPPLPNHQVQGSPSSESGTQPLSPDASQAPSWIPEFAYINEGFTPRLMVSKPQIRSPPDLNSADDSHDSFKQKQFFAESDDDSPLSAGSAYPPVFVDDDGVYSNEDHISKTTAIVNLKGSVDIMFSPLMLEALQRYLEAVTPILSNLHPSAVVDTLHFQCSAAVKAQNKLKQEQSEVNECTDGGRYEKFNKKKRENENEDEKVQNKKTSQLQLMFSLSKINISILQASLTEEQIAFHAIDRVKELTCVSVLAACLDSIQCRVLINNVSHKTLEPLTDSSPDSGPKKPSANVDKKQGSLERDAVLDQSEMVEKQQEDIVGSLSISRIHCQLRRMKKDSNFSDFVHLTAIPEHRSKVLFTFQKQNVFQLIEPPPGNFSGKLESLSEDDETAEDIAGFIMFECGLEDINLKAAKRSGYEAKSVQRDDDSAAAAAAEKRHSSCTAETPSPDEPSDFPSPSSQPTEDEIALDDDASRASVTSNAGSDLKSREEGGRVTPPHEDLKGDASSCVLEFKTVWFNFAAPPPSPKKKKLEFTRMDWNLLSTMSPGINAWMNPCHRAIMAARILMHCLEERISTVMACIMTEGLEVQGIHLPVRSKFNKITALSRTLQEDPSCQLLTVLRRYIHKVGVDVIEHSLSCDTIPQLLTIQKGLLALTRQWKNTLYMPILADINFKNKKKAPQYTVTFQIPQEESLEDLKMDDEDITVDNFEVIDEKTSLLKAEEGSLTGLVPDSVLQYDTANLSTSHTPTYENRVKNHSGDTTKRVPKSKSANHQHWETDSPGKPGSQRSQSVQLAPPPPPQSAVDPGRIQRNESATSFHSLSTSSVEHLAGSSTAPGTPLRQSLTRHLKELASQEEEDLYRWMQRQQESTRLCTLPNYPSMGQDSLMGAGVSEYSQDDSMSLQSHFLPQGTFQQDAQVLFKPLLKAIGLQLEAIKMSATMKKFGGNVSIRGVLQALRVDIVDSEKSRRARGKRKAKKTKFHIDTGFEMPAFLCDTFSVSLNMKDMVDFEKDKEDVIEMLEHKRRSMRFSFENLEAKPTTTCVNFSINCHSVTQHVNMSLLRLVHQFVTMIENVNTTRIELKAVTSIDAFKKPDAGNPSAEMTATSDYGLLDNTLDPSLSISSLNESIATSEESSIHDPMTPLMTKMTPGSRVIPGTPQPSHRPDRLILGSSPRAGKKRSVRKSKLASPLHSLSDSAAIDMADTSSPALAEKTIVDEIKEHTPKCWRDLYHLLDLYASVPDAKTINKSRLSVIDEEPEKLSQAHSLPDLNDSVPRVNKTTSTLDKQPPRTFNRTYTGSTFTQSIFFGERIPLVVFGLAKVKRIRISAMLSGLKLEADLQNVHASATHRERVKGVLKRKSKETSLSAHVGHTMIVLLEGLPPQMQTVVTVNVSNSEGLYSSSSKKSRELNSCVVCVGMVDVDIPQHPVVLHGMVARSSKRISTTLQEFIRLPTVARPSRSHDTVDGGVSSQPNSDVRDSSPLNESPKPMQVENPAASKPFVIYVKAVLKGLAIGASLLPSLKAVYRMDKVTGSGITGKKARFNFDLPTHSLSFTSKFKPVPVVTKKPFAHLLRRRQQSVEETVNTPSNLPSSASIALPPIHVHADYLQHKTGDPDLGNPGLAEDLTVIEGSYLDAVAEVGTFEHSLSTDLLNHLVFVQKVFMKEVNEVVQKVSGSDQPISLFGEETNRVASTDITKPLLYSFLFRLKGIQITATTPTNNAVRLETESIELKVSNRVQHASRPAPSDASNLKLKVFVEVQVDLNLALGTLIKNPLFEEVEDELQHLAWFKTVISLRNALQDEMISGASKDQEALLISCKRPVVCVQPAAFDKAVLVWLNYKNAYEYWNEQRLALNKEVQTATQQVIEKLPNLTSHQTEAAPPPTPPSSNPASAPPPQGGDQSAVGTLFLQLTVEDVGICLPMNPLSQVLQTAPKMVDEAGEAMVLTLESTQISACSYGSLVSTGKFTGFCLRFADDFEVSWDDWKPHKSNSEGIVMNALVVPDGTYEVCSRTINALSSDPHSNAKWILNIKWAMQGIEIHLDTNIGKRLSVLGDTLNVFYGEEEEMEDSMDEASNVEEHIPVDPARRMSVIPEGLPDFVDDPSIDPKTRARLIEKEMNEKAKYVDQLKQAGVDQDIIQEESRKLQDLQTCLFWVIRQGLMKKLKKQGEKATALRDKLGLGYKPAAAASRPRSTTNSAVSSKANSRRKEFKLEGRRMQSCHEEDVDSLLAGESPWQQPKKMSHQRAFSLDVSSMGSPRIQIEDEADDALSTTVDDPTHVAFELESSENSPDSPIELYLSQLQEDEELILAAKAAEGIRPRHDSARAHSPQPPASTTSSNSGGNAAQKVAIEPNVDFILDVKVMIDSGYCVLHPKQESEAESKGRGNRTSPRSERRKGSKKANLEQSAGSASATRLLHQPQNTEHTTDFFLPSLDVKVHYSSKTSAIEGAVSPSTLKEPHESTSTSTASSVFQSGKKSTVKKLYAWVTLQQLSEEMLISPSLLDFLEQALEPIPITILTPNKGPSKTPGRGIVDLDTSSSSLLSSGTYATYATSLPIDVVVYIMVKPSLVRFTCLPVSRVECLLRLPSVDVVFSSYKAADSSGETNSESTPPTKAKSGLGKRLNSNFTPLSSIRNSSTPRLRGSTSSN</sequence>
<evidence type="ECO:0000256" key="1">
    <source>
        <dbReference type="SAM" id="MobiDB-lite"/>
    </source>
</evidence>
<feature type="region of interest" description="Disordered" evidence="1">
    <location>
        <begin position="1262"/>
        <end position="1298"/>
    </location>
</feature>
<feature type="compositionally biased region" description="Polar residues" evidence="1">
    <location>
        <begin position="1222"/>
        <end position="1234"/>
    </location>
</feature>
<feature type="transmembrane region" description="Helical" evidence="2">
    <location>
        <begin position="73"/>
        <end position="92"/>
    </location>
</feature>
<name>R7TPZ7_CAPTE</name>
<feature type="region of interest" description="Disordered" evidence="1">
    <location>
        <begin position="2180"/>
        <end position="2277"/>
    </location>
</feature>
<dbReference type="EMBL" id="KB309035">
    <property type="protein sequence ID" value="ELT95729.1"/>
    <property type="molecule type" value="Genomic_DNA"/>
</dbReference>
<dbReference type="Pfam" id="PF25040">
    <property type="entry name" value="BLTP1_C"/>
    <property type="match status" value="3"/>
</dbReference>
<dbReference type="Pfam" id="PF25039">
    <property type="entry name" value="BLTP1_M"/>
    <property type="match status" value="2"/>
</dbReference>
<feature type="domain" description="Bridge-like lipid transfer protein family member 1 C-terminal" evidence="5">
    <location>
        <begin position="3778"/>
        <end position="3880"/>
    </location>
</feature>
<feature type="region of interest" description="Disordered" evidence="1">
    <location>
        <begin position="3307"/>
        <end position="3333"/>
    </location>
</feature>
<organism evidence="6">
    <name type="scientific">Capitella teleta</name>
    <name type="common">Polychaete worm</name>
    <dbReference type="NCBI Taxonomy" id="283909"/>
    <lineage>
        <taxon>Eukaryota</taxon>
        <taxon>Metazoa</taxon>
        <taxon>Spiralia</taxon>
        <taxon>Lophotrochozoa</taxon>
        <taxon>Annelida</taxon>
        <taxon>Polychaeta</taxon>
        <taxon>Sedentaria</taxon>
        <taxon>Scolecida</taxon>
        <taxon>Capitellidae</taxon>
        <taxon>Capitella</taxon>
    </lineage>
</organism>
<feature type="region of interest" description="Disordered" evidence="1">
    <location>
        <begin position="1327"/>
        <end position="1390"/>
    </location>
</feature>
<feature type="compositionally biased region" description="Low complexity" evidence="1">
    <location>
        <begin position="1165"/>
        <end position="1177"/>
    </location>
</feature>
<dbReference type="EnsemblMetazoa" id="CapteT227150">
    <property type="protein sequence ID" value="CapteP227150"/>
    <property type="gene ID" value="CapteG227150"/>
</dbReference>
<dbReference type="GO" id="GO:0048488">
    <property type="term" value="P:synaptic vesicle endocytosis"/>
    <property type="evidence" value="ECO:0007669"/>
    <property type="project" value="TreeGrafter"/>
</dbReference>
<feature type="region of interest" description="Disordered" evidence="1">
    <location>
        <begin position="1445"/>
        <end position="1466"/>
    </location>
</feature>
<feature type="compositionally biased region" description="Basic and acidic residues" evidence="1">
    <location>
        <begin position="3638"/>
        <end position="3649"/>
    </location>
</feature>
<evidence type="ECO:0000256" key="2">
    <source>
        <dbReference type="SAM" id="Phobius"/>
    </source>
</evidence>
<feature type="compositionally biased region" description="Polar residues" evidence="1">
    <location>
        <begin position="2712"/>
        <end position="2723"/>
    </location>
</feature>
<feature type="compositionally biased region" description="Basic and acidic residues" evidence="1">
    <location>
        <begin position="2188"/>
        <end position="2199"/>
    </location>
</feature>
<keyword evidence="2" id="KW-1133">Transmembrane helix</keyword>
<feature type="region of interest" description="Disordered" evidence="1">
    <location>
        <begin position="1711"/>
        <end position="1737"/>
    </location>
</feature>
<dbReference type="InterPro" id="IPR056742">
    <property type="entry name" value="BLTP1_C"/>
</dbReference>
<feature type="compositionally biased region" description="Low complexity" evidence="1">
    <location>
        <begin position="2250"/>
        <end position="2261"/>
    </location>
</feature>